<feature type="domain" description="SCP" evidence="9">
    <location>
        <begin position="27"/>
        <end position="160"/>
    </location>
</feature>
<evidence type="ECO:0000313" key="12">
    <source>
        <dbReference type="Proteomes" id="UP000197138"/>
    </source>
</evidence>
<dbReference type="PRINTS" id="PR00837">
    <property type="entry name" value="V5TPXLIKE"/>
</dbReference>
<evidence type="ECO:0000256" key="4">
    <source>
        <dbReference type="ARBA" id="ARBA00022821"/>
    </source>
</evidence>
<comment type="function">
    <text evidence="1">Probably involved in the defense reaction of plants against pathogens.</text>
</comment>
<dbReference type="Gene3D" id="3.40.33.10">
    <property type="entry name" value="CAP"/>
    <property type="match status" value="1"/>
</dbReference>
<keyword evidence="4" id="KW-0611">Plant defense</keyword>
<dbReference type="InterPro" id="IPR001283">
    <property type="entry name" value="CRISP-related"/>
</dbReference>
<evidence type="ECO:0000256" key="3">
    <source>
        <dbReference type="ARBA" id="ARBA00022729"/>
    </source>
</evidence>
<dbReference type="STRING" id="22663.A0A218VZQ7"/>
<comment type="caution">
    <text evidence="10">The sequence shown here is derived from an EMBL/GenBank/DDBJ whole genome shotgun (WGS) entry which is preliminary data.</text>
</comment>
<reference evidence="11 13" key="3">
    <citation type="submission" date="2017-11" db="EMBL/GenBank/DDBJ databases">
        <title>De-novo sequencing of pomegranate (Punica granatum L.) genome.</title>
        <authorList>
            <person name="Akparov Z."/>
            <person name="Amiraslanov A."/>
            <person name="Hajiyeva S."/>
            <person name="Abbasov M."/>
            <person name="Kaur K."/>
            <person name="Hamwieh A."/>
            <person name="Solovyev V."/>
            <person name="Salamov A."/>
            <person name="Braich B."/>
            <person name="Kosarev P."/>
            <person name="Mahmoud A."/>
            <person name="Hajiyev E."/>
            <person name="Babayeva S."/>
            <person name="Izzatullayeva V."/>
            <person name="Mammadov A."/>
            <person name="Mammadov A."/>
            <person name="Sharifova S."/>
            <person name="Ojaghi J."/>
            <person name="Eynullazada K."/>
            <person name="Bayramov B."/>
            <person name="Abdulazimova A."/>
            <person name="Shahmuradov I."/>
        </authorList>
    </citation>
    <scope>NUCLEOTIDE SEQUENCE [LARGE SCALE GENOMIC DNA]</scope>
    <source>
        <strain evidence="11">AG2017</strain>
        <strain evidence="13">cv. AG2017</strain>
        <tissue evidence="11">Leaf</tissue>
    </source>
</reference>
<dbReference type="SUPFAM" id="SSF55797">
    <property type="entry name" value="PR-1-like"/>
    <property type="match status" value="1"/>
</dbReference>
<reference evidence="10" key="2">
    <citation type="submission" date="2017-06" db="EMBL/GenBank/DDBJ databases">
        <title>The pomegranate genome and the genomics of punicalagin biosynthesis.</title>
        <authorList>
            <person name="Xu C."/>
        </authorList>
    </citation>
    <scope>NUCLEOTIDE SEQUENCE [LARGE SCALE GENOMIC DNA]</scope>
    <source>
        <tissue evidence="10">Fresh leaf</tissue>
    </source>
</reference>
<accession>A0A218VZQ7</accession>
<proteinExistence type="inferred from homology"/>
<organism evidence="10 12">
    <name type="scientific">Punica granatum</name>
    <name type="common">Pomegranate</name>
    <dbReference type="NCBI Taxonomy" id="22663"/>
    <lineage>
        <taxon>Eukaryota</taxon>
        <taxon>Viridiplantae</taxon>
        <taxon>Streptophyta</taxon>
        <taxon>Embryophyta</taxon>
        <taxon>Tracheophyta</taxon>
        <taxon>Spermatophyta</taxon>
        <taxon>Magnoliopsida</taxon>
        <taxon>eudicotyledons</taxon>
        <taxon>Gunneridae</taxon>
        <taxon>Pentapetalae</taxon>
        <taxon>rosids</taxon>
        <taxon>malvids</taxon>
        <taxon>Myrtales</taxon>
        <taxon>Lythraceae</taxon>
        <taxon>Punica</taxon>
    </lineage>
</organism>
<dbReference type="GO" id="GO:0098542">
    <property type="term" value="P:defense response to other organism"/>
    <property type="evidence" value="ECO:0007669"/>
    <property type="project" value="UniProtKB-ARBA"/>
</dbReference>
<dbReference type="Proteomes" id="UP000233551">
    <property type="component" value="Unassembled WGS sequence"/>
</dbReference>
<dbReference type="PROSITE" id="PS01009">
    <property type="entry name" value="CRISP_1"/>
    <property type="match status" value="1"/>
</dbReference>
<dbReference type="InterPro" id="IPR014044">
    <property type="entry name" value="CAP_dom"/>
</dbReference>
<dbReference type="InterPro" id="IPR002413">
    <property type="entry name" value="V5_allergen-like"/>
</dbReference>
<evidence type="ECO:0000259" key="9">
    <source>
        <dbReference type="SMART" id="SM00198"/>
    </source>
</evidence>
<keyword evidence="5" id="KW-1015">Disulfide bond</keyword>
<evidence type="ECO:0000313" key="10">
    <source>
        <dbReference type="EMBL" id="OWM65896.1"/>
    </source>
</evidence>
<dbReference type="PRINTS" id="PR00838">
    <property type="entry name" value="V5ALLERGEN"/>
</dbReference>
<dbReference type="SMART" id="SM00198">
    <property type="entry name" value="SCP"/>
    <property type="match status" value="1"/>
</dbReference>
<keyword evidence="6" id="KW-0568">Pathogenesis-related protein</keyword>
<dbReference type="InterPro" id="IPR018244">
    <property type="entry name" value="Allrgn_V5/Tpx1_CS"/>
</dbReference>
<name>A0A218VZQ7_PUNGR</name>
<feature type="chain" id="PRO_5014071535" description="Pathogenesis-related protein 1" evidence="8">
    <location>
        <begin position="20"/>
        <end position="164"/>
    </location>
</feature>
<evidence type="ECO:0000256" key="8">
    <source>
        <dbReference type="SAM" id="SignalP"/>
    </source>
</evidence>
<evidence type="ECO:0000256" key="5">
    <source>
        <dbReference type="ARBA" id="ARBA00023157"/>
    </source>
</evidence>
<evidence type="ECO:0000313" key="13">
    <source>
        <dbReference type="Proteomes" id="UP000233551"/>
    </source>
</evidence>
<dbReference type="InterPro" id="IPR035940">
    <property type="entry name" value="CAP_sf"/>
</dbReference>
<dbReference type="CDD" id="cd05381">
    <property type="entry name" value="CAP_PR-1"/>
    <property type="match status" value="1"/>
</dbReference>
<dbReference type="Proteomes" id="UP000197138">
    <property type="component" value="Unassembled WGS sequence"/>
</dbReference>
<evidence type="ECO:0000256" key="1">
    <source>
        <dbReference type="ARBA" id="ARBA00003143"/>
    </source>
</evidence>
<dbReference type="PROSITE" id="PS01010">
    <property type="entry name" value="CRISP_2"/>
    <property type="match status" value="1"/>
</dbReference>
<evidence type="ECO:0000313" key="11">
    <source>
        <dbReference type="EMBL" id="PKI79547.1"/>
    </source>
</evidence>
<evidence type="ECO:0000256" key="6">
    <source>
        <dbReference type="ARBA" id="ARBA00023265"/>
    </source>
</evidence>
<dbReference type="EMBL" id="MTKT01005556">
    <property type="protein sequence ID" value="OWM65896.1"/>
    <property type="molecule type" value="Genomic_DNA"/>
</dbReference>
<sequence length="164" mass="18674">MNTLFLLLLLVLAVSTALAAPARPRSSTAGQFLQPHNVARAALREPPLVWDSKLAKYAQRWANQRRWDCTLKHSNGPYGENIFWGSGNGWNPAQAVTTWVSERRWYNYWRNTCSRGQMCGHYTQIVWKGTRRLGCAVVTCYGGRGTFMICNYDPPGNYIGQRPY</sequence>
<dbReference type="EMBL" id="PGOL01000001">
    <property type="protein sequence ID" value="PKI79547.1"/>
    <property type="molecule type" value="Genomic_DNA"/>
</dbReference>
<feature type="signal peptide" evidence="8">
    <location>
        <begin position="1"/>
        <end position="19"/>
    </location>
</feature>
<evidence type="ECO:0000256" key="7">
    <source>
        <dbReference type="ARBA" id="ARBA00073092"/>
    </source>
</evidence>
<dbReference type="Pfam" id="PF00188">
    <property type="entry name" value="CAP"/>
    <property type="match status" value="1"/>
</dbReference>
<dbReference type="AlphaFoldDB" id="A0A218VZQ7"/>
<keyword evidence="13" id="KW-1185">Reference proteome</keyword>
<protein>
    <recommendedName>
        <fullName evidence="7">Pathogenesis-related protein 1</fullName>
    </recommendedName>
</protein>
<keyword evidence="3 8" id="KW-0732">Signal</keyword>
<evidence type="ECO:0000256" key="2">
    <source>
        <dbReference type="ARBA" id="ARBA00009923"/>
    </source>
</evidence>
<dbReference type="GeneID" id="116201591"/>
<dbReference type="PANTHER" id="PTHR10334">
    <property type="entry name" value="CYSTEINE-RICH SECRETORY PROTEIN-RELATED"/>
    <property type="match status" value="1"/>
</dbReference>
<comment type="similarity">
    <text evidence="2">Belongs to the CRISP family.</text>
</comment>
<gene>
    <name evidence="10" type="ORF">CDL15_Pgr015321</name>
    <name evidence="11" type="ORF">CRG98_000022</name>
</gene>
<reference evidence="12" key="1">
    <citation type="journal article" date="2017" name="Plant J.">
        <title>The pomegranate (Punica granatum L.) genome and the genomics of punicalagin biosynthesis.</title>
        <authorList>
            <person name="Qin G."/>
            <person name="Xu C."/>
            <person name="Ming R."/>
            <person name="Tang H."/>
            <person name="Guyot R."/>
            <person name="Kramer E.M."/>
            <person name="Hu Y."/>
            <person name="Yi X."/>
            <person name="Qi Y."/>
            <person name="Xu X."/>
            <person name="Gao Z."/>
            <person name="Pan H."/>
            <person name="Jian J."/>
            <person name="Tian Y."/>
            <person name="Yue Z."/>
            <person name="Xu Y."/>
        </authorList>
    </citation>
    <scope>NUCLEOTIDE SEQUENCE [LARGE SCALE GENOMIC DNA]</scope>
    <source>
        <strain evidence="12">cv. Dabenzi</strain>
    </source>
</reference>
<dbReference type="GO" id="GO:0005576">
    <property type="term" value="C:extracellular region"/>
    <property type="evidence" value="ECO:0007669"/>
    <property type="project" value="InterPro"/>
</dbReference>
<dbReference type="OrthoDB" id="337038at2759"/>
<dbReference type="FunFam" id="3.40.33.10:FF:000006">
    <property type="entry name" value="Putative pathogenesis-related protein 1"/>
    <property type="match status" value="1"/>
</dbReference>